<dbReference type="GO" id="GO:0003676">
    <property type="term" value="F:nucleic acid binding"/>
    <property type="evidence" value="ECO:0007669"/>
    <property type="project" value="InterPro"/>
</dbReference>
<dbReference type="Gene3D" id="1.10.340.70">
    <property type="match status" value="1"/>
</dbReference>
<evidence type="ECO:0000313" key="5">
    <source>
        <dbReference type="Proteomes" id="UP000801492"/>
    </source>
</evidence>
<protein>
    <recommendedName>
        <fullName evidence="1">RNA-directed DNA polymerase</fullName>
        <ecNumber evidence="1">2.7.7.49</ecNumber>
    </recommendedName>
</protein>
<organism evidence="4 5">
    <name type="scientific">Ignelater luminosus</name>
    <name type="common">Cucubano</name>
    <name type="synonym">Pyrophorus luminosus</name>
    <dbReference type="NCBI Taxonomy" id="2038154"/>
    <lineage>
        <taxon>Eukaryota</taxon>
        <taxon>Metazoa</taxon>
        <taxon>Ecdysozoa</taxon>
        <taxon>Arthropoda</taxon>
        <taxon>Hexapoda</taxon>
        <taxon>Insecta</taxon>
        <taxon>Pterygota</taxon>
        <taxon>Neoptera</taxon>
        <taxon>Endopterygota</taxon>
        <taxon>Coleoptera</taxon>
        <taxon>Polyphaga</taxon>
        <taxon>Elateriformia</taxon>
        <taxon>Elateroidea</taxon>
        <taxon>Elateridae</taxon>
        <taxon>Agrypninae</taxon>
        <taxon>Pyrophorini</taxon>
        <taxon>Ignelater</taxon>
    </lineage>
</organism>
<dbReference type="GO" id="GO:0015074">
    <property type="term" value="P:DNA integration"/>
    <property type="evidence" value="ECO:0007669"/>
    <property type="project" value="InterPro"/>
</dbReference>
<comment type="caution">
    <text evidence="4">The sequence shown here is derived from an EMBL/GenBank/DDBJ whole genome shotgun (WGS) entry which is preliminary data.</text>
</comment>
<dbReference type="EC" id="2.7.7.49" evidence="1"/>
<proteinExistence type="predicted"/>
<sequence length="333" mass="38518">MYLIVTKFKLITDHKPLEVIYSAKSKPCARIERWTSLNSNRWLQEDRAYGMIKDELCTKRTILLQGTRIIIPKPLTQLVLKLGHEGHPGMVKIKEILRTKVWWPKINQAVEKFVQQCLGCQLVSKPDSSEPIYRTPLPKAPCDHICIDYLGPLPTGNHILDVTDYYSRWVETEITRTITAKNTIQILKPIFSRFGLPISIAAENGKAFVATQFLEFCEEHGIYTPYKVVNRRETQVEVMSPEGVCYKRNTSKLKKYYGNNDDIPVTQASEKTHYEDVQVKHGPIRRESSIFLSKEEGNKEERSLLSTRSPVRSRSHLSRTRQSPKWLLDYDQN</sequence>
<dbReference type="InterPro" id="IPR036397">
    <property type="entry name" value="RNaseH_sf"/>
</dbReference>
<dbReference type="EMBL" id="VTPC01059290">
    <property type="protein sequence ID" value="KAF2890032.1"/>
    <property type="molecule type" value="Genomic_DNA"/>
</dbReference>
<dbReference type="OrthoDB" id="6779461at2759"/>
<dbReference type="PANTHER" id="PTHR37984">
    <property type="entry name" value="PROTEIN CBG26694"/>
    <property type="match status" value="1"/>
</dbReference>
<gene>
    <name evidence="4" type="ORF">ILUMI_16141</name>
</gene>
<dbReference type="FunFam" id="1.10.340.70:FF:000003">
    <property type="entry name" value="Protein CBG25708"/>
    <property type="match status" value="1"/>
</dbReference>
<feature type="region of interest" description="Disordered" evidence="2">
    <location>
        <begin position="299"/>
        <end position="322"/>
    </location>
</feature>
<dbReference type="PROSITE" id="PS50994">
    <property type="entry name" value="INTEGRASE"/>
    <property type="match status" value="1"/>
</dbReference>
<dbReference type="GO" id="GO:0003964">
    <property type="term" value="F:RNA-directed DNA polymerase activity"/>
    <property type="evidence" value="ECO:0007669"/>
    <property type="project" value="UniProtKB-EC"/>
</dbReference>
<accession>A0A8K0CTG9</accession>
<dbReference type="Gene3D" id="3.30.420.10">
    <property type="entry name" value="Ribonuclease H-like superfamily/Ribonuclease H"/>
    <property type="match status" value="1"/>
</dbReference>
<dbReference type="Pfam" id="PF00665">
    <property type="entry name" value="rve"/>
    <property type="match status" value="1"/>
</dbReference>
<evidence type="ECO:0000256" key="2">
    <source>
        <dbReference type="SAM" id="MobiDB-lite"/>
    </source>
</evidence>
<dbReference type="InterPro" id="IPR001584">
    <property type="entry name" value="Integrase_cat-core"/>
</dbReference>
<dbReference type="SUPFAM" id="SSF53098">
    <property type="entry name" value="Ribonuclease H-like"/>
    <property type="match status" value="1"/>
</dbReference>
<dbReference type="InterPro" id="IPR050951">
    <property type="entry name" value="Retrovirus_Pol_polyprotein"/>
</dbReference>
<dbReference type="InterPro" id="IPR012337">
    <property type="entry name" value="RNaseH-like_sf"/>
</dbReference>
<feature type="domain" description="Integrase catalytic" evidence="3">
    <location>
        <begin position="137"/>
        <end position="222"/>
    </location>
</feature>
<name>A0A8K0CTG9_IGNLU</name>
<keyword evidence="5" id="KW-1185">Reference proteome</keyword>
<evidence type="ECO:0000259" key="3">
    <source>
        <dbReference type="PROSITE" id="PS50994"/>
    </source>
</evidence>
<reference evidence="4" key="1">
    <citation type="submission" date="2019-08" db="EMBL/GenBank/DDBJ databases">
        <title>The genome of the North American firefly Photinus pyralis.</title>
        <authorList>
            <consortium name="Photinus pyralis genome working group"/>
            <person name="Fallon T.R."/>
            <person name="Sander Lower S.E."/>
            <person name="Weng J.-K."/>
        </authorList>
    </citation>
    <scope>NUCLEOTIDE SEQUENCE</scope>
    <source>
        <strain evidence="4">TRF0915ILg1</strain>
        <tissue evidence="4">Whole body</tissue>
    </source>
</reference>
<dbReference type="InterPro" id="IPR041588">
    <property type="entry name" value="Integrase_H2C2"/>
</dbReference>
<evidence type="ECO:0000256" key="1">
    <source>
        <dbReference type="ARBA" id="ARBA00012493"/>
    </source>
</evidence>
<dbReference type="Proteomes" id="UP000801492">
    <property type="component" value="Unassembled WGS sequence"/>
</dbReference>
<dbReference type="AlphaFoldDB" id="A0A8K0CTG9"/>
<dbReference type="Pfam" id="PF17921">
    <property type="entry name" value="Integrase_H2C2"/>
    <property type="match status" value="1"/>
</dbReference>
<dbReference type="PANTHER" id="PTHR37984:SF11">
    <property type="entry name" value="INTEGRASE CATALYTIC DOMAIN-CONTAINING PROTEIN"/>
    <property type="match status" value="1"/>
</dbReference>
<evidence type="ECO:0000313" key="4">
    <source>
        <dbReference type="EMBL" id="KAF2890032.1"/>
    </source>
</evidence>